<dbReference type="InterPro" id="IPR039420">
    <property type="entry name" value="WalR-like"/>
</dbReference>
<keyword evidence="1" id="KW-0805">Transcription regulation</keyword>
<feature type="domain" description="HTH luxR-type" evidence="4">
    <location>
        <begin position="160"/>
        <end position="227"/>
    </location>
</feature>
<dbReference type="RefSeq" id="WP_185005573.1">
    <property type="nucleotide sequence ID" value="NZ_BAAAUI010000017.1"/>
</dbReference>
<keyword evidence="3" id="KW-0804">Transcription</keyword>
<evidence type="ECO:0000259" key="4">
    <source>
        <dbReference type="PROSITE" id="PS50043"/>
    </source>
</evidence>
<evidence type="ECO:0000256" key="1">
    <source>
        <dbReference type="ARBA" id="ARBA00023015"/>
    </source>
</evidence>
<evidence type="ECO:0000313" key="5">
    <source>
        <dbReference type="EMBL" id="MBB4679874.1"/>
    </source>
</evidence>
<dbReference type="GO" id="GO:0006355">
    <property type="term" value="P:regulation of DNA-templated transcription"/>
    <property type="evidence" value="ECO:0007669"/>
    <property type="project" value="InterPro"/>
</dbReference>
<dbReference type="AlphaFoldDB" id="A0A7W7CEV8"/>
<dbReference type="PANTHER" id="PTHR43214:SF24">
    <property type="entry name" value="TRANSCRIPTIONAL REGULATORY PROTEIN NARL-RELATED"/>
    <property type="match status" value="1"/>
</dbReference>
<dbReference type="SMART" id="SM00421">
    <property type="entry name" value="HTH_LUXR"/>
    <property type="match status" value="1"/>
</dbReference>
<accession>A0A7W7CEV8</accession>
<keyword evidence="6" id="KW-1185">Reference proteome</keyword>
<dbReference type="CDD" id="cd06170">
    <property type="entry name" value="LuxR_C_like"/>
    <property type="match status" value="1"/>
</dbReference>
<reference evidence="5 6" key="1">
    <citation type="submission" date="2020-08" db="EMBL/GenBank/DDBJ databases">
        <title>Sequencing the genomes of 1000 actinobacteria strains.</title>
        <authorList>
            <person name="Klenk H.-P."/>
        </authorList>
    </citation>
    <scope>NUCLEOTIDE SEQUENCE [LARGE SCALE GENOMIC DNA]</scope>
    <source>
        <strain evidence="5 6">DSM 44230</strain>
    </source>
</reference>
<dbReference type="PROSITE" id="PS50043">
    <property type="entry name" value="HTH_LUXR_2"/>
    <property type="match status" value="1"/>
</dbReference>
<dbReference type="Pfam" id="PF00196">
    <property type="entry name" value="GerE"/>
    <property type="match status" value="1"/>
</dbReference>
<evidence type="ECO:0000256" key="3">
    <source>
        <dbReference type="ARBA" id="ARBA00023163"/>
    </source>
</evidence>
<protein>
    <submittedName>
        <fullName evidence="5">DNA-binding NarL/FixJ family response regulator</fullName>
    </submittedName>
</protein>
<dbReference type="InterPro" id="IPR016032">
    <property type="entry name" value="Sig_transdc_resp-reg_C-effctor"/>
</dbReference>
<gene>
    <name evidence="5" type="ORF">HNR67_005992</name>
</gene>
<evidence type="ECO:0000313" key="6">
    <source>
        <dbReference type="Proteomes" id="UP000533598"/>
    </source>
</evidence>
<dbReference type="Proteomes" id="UP000533598">
    <property type="component" value="Unassembled WGS sequence"/>
</dbReference>
<dbReference type="InterPro" id="IPR000792">
    <property type="entry name" value="Tscrpt_reg_LuxR_C"/>
</dbReference>
<dbReference type="GO" id="GO:0003677">
    <property type="term" value="F:DNA binding"/>
    <property type="evidence" value="ECO:0007669"/>
    <property type="project" value="UniProtKB-KW"/>
</dbReference>
<dbReference type="PANTHER" id="PTHR43214">
    <property type="entry name" value="TWO-COMPONENT RESPONSE REGULATOR"/>
    <property type="match status" value="1"/>
</dbReference>
<evidence type="ECO:0000256" key="2">
    <source>
        <dbReference type="ARBA" id="ARBA00023125"/>
    </source>
</evidence>
<keyword evidence="2 5" id="KW-0238">DNA-binding</keyword>
<sequence length="229" mass="24566">MSVVTVSRADEVRAGQHPGSDRIAVAVHAADRRLADQLEPALALPRELRLLAAGESALADVLLVFSEMVTDSLVDELAAMSAAARRPGQCIVLVAGPLRERHLAQLFGAGVVSILPYRDVTAHQVIRTVIASHGGQAVLPASLTRWLVEETRFMRTNLLATQGLAAGGLTVREVEVIRLIAQGEETAGIASSLSYSERTIKKIVKDLMSRLELRNRAHAVSYALRVGAI</sequence>
<proteinExistence type="predicted"/>
<organism evidence="5 6">
    <name type="scientific">Crossiella cryophila</name>
    <dbReference type="NCBI Taxonomy" id="43355"/>
    <lineage>
        <taxon>Bacteria</taxon>
        <taxon>Bacillati</taxon>
        <taxon>Actinomycetota</taxon>
        <taxon>Actinomycetes</taxon>
        <taxon>Pseudonocardiales</taxon>
        <taxon>Pseudonocardiaceae</taxon>
        <taxon>Crossiella</taxon>
    </lineage>
</organism>
<dbReference type="PRINTS" id="PR00038">
    <property type="entry name" value="HTHLUXR"/>
</dbReference>
<name>A0A7W7CEV8_9PSEU</name>
<dbReference type="EMBL" id="JACHMH010000001">
    <property type="protein sequence ID" value="MBB4679874.1"/>
    <property type="molecule type" value="Genomic_DNA"/>
</dbReference>
<dbReference type="SUPFAM" id="SSF46894">
    <property type="entry name" value="C-terminal effector domain of the bipartite response regulators"/>
    <property type="match status" value="1"/>
</dbReference>
<dbReference type="Gene3D" id="3.40.50.2300">
    <property type="match status" value="1"/>
</dbReference>
<comment type="caution">
    <text evidence="5">The sequence shown here is derived from an EMBL/GenBank/DDBJ whole genome shotgun (WGS) entry which is preliminary data.</text>
</comment>